<feature type="compositionally biased region" description="Basic and acidic residues" evidence="2">
    <location>
        <begin position="123"/>
        <end position="159"/>
    </location>
</feature>
<name>A0A839AK50_9HYPH</name>
<dbReference type="InterPro" id="IPR002477">
    <property type="entry name" value="Peptidoglycan-bd-like"/>
</dbReference>
<dbReference type="Gene3D" id="1.25.40.10">
    <property type="entry name" value="Tetratricopeptide repeat domain"/>
    <property type="match status" value="1"/>
</dbReference>
<dbReference type="Pfam" id="PF01471">
    <property type="entry name" value="PG_binding_1"/>
    <property type="match status" value="1"/>
</dbReference>
<feature type="compositionally biased region" description="Low complexity" evidence="2">
    <location>
        <begin position="902"/>
        <end position="911"/>
    </location>
</feature>
<dbReference type="InterPro" id="IPR006597">
    <property type="entry name" value="Sel1-like"/>
</dbReference>
<sequence>MSWTDRHRDEERGLSVRERGGDAASWRDEWVSPAAGARRFIDRERPEQRAERLTRSSTAVQVPERPVREDLSDIAKSLDRLLPERAQASRERAGSGKAGASDKRANRIEAVLRALDRLDQRVDDLSRQAPDEDERAYRRDVSAAREERALHHRRPEGDPRPSQSRPEPRPRSGHAVRMESGEQADTRALLREISRQIERLNDPYHEAYGAMRDEIASLREAVHAKGGERRDDPQIRRLADAIEDLRTAHPDARLVDDLRAEIGELKARLGQSNVEGQLQTLESGYSHLVERLNELSRSADPALFAGIGQRLREIESAFQVLPSADQMAALEDRVVDMSSRLESVAQYAGGPELRLLGEELRDIRALVENLDMRGLAAGIDERLREVTHRLDDIDRLVAGQRGIAERLANMEDRLPDARAVDRLQERLEQISLMLSEDRAQADIAPHFDARFDDLVDRLDRIEHHRSSQRSYDAAFTLLEKRLAAIDGKIDAFDRPDFRAAAGGLDGEQLARLESAIERLNARLDDGGSGDLAGLADVQREIAELRLSFAEPKGNAGDIEARLRELAEAVSRGGDDKAIALLEGKVARLAAEIDAAESRLANLGRPASRAGADDTSRAVDALRDDLQQLLSAAAAAGRAERPGGGDTGDIQGLLTSIGDRLEALDDDKVEPARVFGKARTGNSPDDDRPLEPGSGKPPAVARGAGQERSARRPAGSPEEEARNRKADFIAAARRAAQAAAAEAAGGKDKTAKAQPSKGRISRSAARQEPVVDAVAAIEAPPVKAQAEEKAGWLKSRLGRKRGKSPTEIPAVELARPSRKDIRAEIAASMANLRADRRPAEDAAGGDEEKKPAAKGGAPMSSRRRALLLAAAAIVLAIGTLQVFRLVSAPADDVAAIETPAPIVSPEVPSSVSQATPPSAPVTPVSAGVVKPPSPPPSEGTAGADATTPGPQTAAPSPRSENGHGERDVAFAPPVGVDSSFVPKSSVQSSAGFAPSQSKAGGIGEPAAEDKVVSLPPEDVGPLALRKAAANGDPRANFEIAARYGDGIGVRPDLAEAARYYQRAAESGLAPAQYRLGSLYEKGQGVAKDIAKARTWYELAAVQGNAKAIHNLAVLHAEGVDGEPDFIKAAEWFEQSAGYGVRDSQYNLGILYARGLGVGKDLVASYKWFALAARQGDNDAAKKRDEVANILSKEELAEARLAVDTWKDVPLAPSSNEVVADPSWVAPADVVSKAALSLGPQEMVLTAQKLLARLGFDPGTADGQIGPKTRDAVIAFQKREGLPATGTIDQDLIKELLGRSI</sequence>
<feature type="region of interest" description="Disordered" evidence="2">
    <location>
        <begin position="1"/>
        <end position="25"/>
    </location>
</feature>
<accession>A0A839AK50</accession>
<dbReference type="EMBL" id="JACFXV010000066">
    <property type="protein sequence ID" value="MBA5779157.1"/>
    <property type="molecule type" value="Genomic_DNA"/>
</dbReference>
<dbReference type="Gene3D" id="1.10.101.10">
    <property type="entry name" value="PGBD-like superfamily/PGBD"/>
    <property type="match status" value="1"/>
</dbReference>
<dbReference type="InterPro" id="IPR036366">
    <property type="entry name" value="PGBDSf"/>
</dbReference>
<feature type="compositionally biased region" description="Basic and acidic residues" evidence="2">
    <location>
        <begin position="41"/>
        <end position="54"/>
    </location>
</feature>
<dbReference type="PANTHER" id="PTHR11102:SF160">
    <property type="entry name" value="ERAD-ASSOCIATED E3 UBIQUITIN-PROTEIN LIGASE COMPONENT HRD3"/>
    <property type="match status" value="1"/>
</dbReference>
<evidence type="ECO:0000313" key="4">
    <source>
        <dbReference type="EMBL" id="MBA5779157.1"/>
    </source>
</evidence>
<feature type="compositionally biased region" description="Basic and acidic residues" evidence="2">
    <location>
        <begin position="65"/>
        <end position="104"/>
    </location>
</feature>
<dbReference type="SMART" id="SM00671">
    <property type="entry name" value="SEL1"/>
    <property type="match status" value="4"/>
</dbReference>
<feature type="region of interest" description="Disordered" evidence="2">
    <location>
        <begin position="738"/>
        <end position="767"/>
    </location>
</feature>
<dbReference type="RefSeq" id="WP_182167987.1">
    <property type="nucleotide sequence ID" value="NZ_JACFXV010000066.1"/>
</dbReference>
<feature type="domain" description="Peptidoglycan binding-like" evidence="3">
    <location>
        <begin position="1240"/>
        <end position="1292"/>
    </location>
</feature>
<proteinExistence type="predicted"/>
<feature type="region of interest" description="Disordered" evidence="2">
    <location>
        <begin position="41"/>
        <end position="104"/>
    </location>
</feature>
<feature type="region of interest" description="Disordered" evidence="2">
    <location>
        <begin position="123"/>
        <end position="186"/>
    </location>
</feature>
<evidence type="ECO:0000259" key="3">
    <source>
        <dbReference type="Pfam" id="PF01471"/>
    </source>
</evidence>
<dbReference type="Proteomes" id="UP000541109">
    <property type="component" value="Unassembled WGS sequence"/>
</dbReference>
<feature type="region of interest" description="Disordered" evidence="2">
    <location>
        <begin position="667"/>
        <end position="722"/>
    </location>
</feature>
<reference evidence="4 5" key="1">
    <citation type="submission" date="2020-07" db="EMBL/GenBank/DDBJ databases">
        <title>Stappia sp., F7233, whole genome shotgun sequencing project.</title>
        <authorList>
            <person name="Jiang S."/>
            <person name="Liu Z.W."/>
            <person name="Du Z.J."/>
        </authorList>
    </citation>
    <scope>NUCLEOTIDE SEQUENCE [LARGE SCALE GENOMIC DNA]</scope>
    <source>
        <strain evidence="4 5">F7233</strain>
    </source>
</reference>
<feature type="compositionally biased region" description="Basic and acidic residues" evidence="2">
    <location>
        <begin position="166"/>
        <end position="186"/>
    </location>
</feature>
<dbReference type="Pfam" id="PF08238">
    <property type="entry name" value="Sel1"/>
    <property type="match status" value="4"/>
</dbReference>
<evidence type="ECO:0000313" key="5">
    <source>
        <dbReference type="Proteomes" id="UP000541109"/>
    </source>
</evidence>
<keyword evidence="1" id="KW-0175">Coiled coil</keyword>
<dbReference type="PANTHER" id="PTHR11102">
    <property type="entry name" value="SEL-1-LIKE PROTEIN"/>
    <property type="match status" value="1"/>
</dbReference>
<protein>
    <submittedName>
        <fullName evidence="4">SEL1-like repeat protein</fullName>
    </submittedName>
</protein>
<evidence type="ECO:0000256" key="1">
    <source>
        <dbReference type="SAM" id="Coils"/>
    </source>
</evidence>
<feature type="region of interest" description="Disordered" evidence="2">
    <location>
        <begin position="902"/>
        <end position="1003"/>
    </location>
</feature>
<dbReference type="InterPro" id="IPR050767">
    <property type="entry name" value="Sel1_AlgK"/>
</dbReference>
<dbReference type="SUPFAM" id="SSF81901">
    <property type="entry name" value="HCP-like"/>
    <property type="match status" value="1"/>
</dbReference>
<organism evidence="4 5">
    <name type="scientific">Stappia albiluteola</name>
    <dbReference type="NCBI Taxonomy" id="2758565"/>
    <lineage>
        <taxon>Bacteria</taxon>
        <taxon>Pseudomonadati</taxon>
        <taxon>Pseudomonadota</taxon>
        <taxon>Alphaproteobacteria</taxon>
        <taxon>Hyphomicrobiales</taxon>
        <taxon>Stappiaceae</taxon>
        <taxon>Stappia</taxon>
    </lineage>
</organism>
<dbReference type="SUPFAM" id="SSF47090">
    <property type="entry name" value="PGBD-like"/>
    <property type="match status" value="1"/>
</dbReference>
<evidence type="ECO:0000256" key="2">
    <source>
        <dbReference type="SAM" id="MobiDB-lite"/>
    </source>
</evidence>
<feature type="coiled-coil region" evidence="1">
    <location>
        <begin position="578"/>
        <end position="631"/>
    </location>
</feature>
<feature type="compositionally biased region" description="Low complexity" evidence="2">
    <location>
        <begin position="977"/>
        <end position="988"/>
    </location>
</feature>
<keyword evidence="5" id="KW-1185">Reference proteome</keyword>
<dbReference type="InterPro" id="IPR036365">
    <property type="entry name" value="PGBD-like_sf"/>
</dbReference>
<gene>
    <name evidence="4" type="ORF">H2509_18670</name>
</gene>
<feature type="region of interest" description="Disordered" evidence="2">
    <location>
        <begin position="832"/>
        <end position="858"/>
    </location>
</feature>
<feature type="compositionally biased region" description="Basic and acidic residues" evidence="2">
    <location>
        <begin position="832"/>
        <end position="850"/>
    </location>
</feature>
<dbReference type="InterPro" id="IPR011990">
    <property type="entry name" value="TPR-like_helical_dom_sf"/>
</dbReference>
<comment type="caution">
    <text evidence="4">The sequence shown here is derived from an EMBL/GenBank/DDBJ whole genome shotgun (WGS) entry which is preliminary data.</text>
</comment>